<evidence type="ECO:0000256" key="9">
    <source>
        <dbReference type="SAM" id="Phobius"/>
    </source>
</evidence>
<dbReference type="EMBL" id="AFYV02002873">
    <property type="protein sequence ID" value="KFG57334.1"/>
    <property type="molecule type" value="Genomic_DNA"/>
</dbReference>
<evidence type="ECO:0000313" key="10">
    <source>
        <dbReference type="EMBL" id="KFG57334.1"/>
    </source>
</evidence>
<feature type="transmembrane region" description="Helical" evidence="9">
    <location>
        <begin position="307"/>
        <end position="324"/>
    </location>
</feature>
<feature type="transmembrane region" description="Helical" evidence="9">
    <location>
        <begin position="229"/>
        <end position="247"/>
    </location>
</feature>
<comment type="similarity">
    <text evidence="2">Belongs to the dpy-19 family.</text>
</comment>
<organism evidence="10 11">
    <name type="scientific">Toxoplasma gondii RUB</name>
    <dbReference type="NCBI Taxonomy" id="935652"/>
    <lineage>
        <taxon>Eukaryota</taxon>
        <taxon>Sar</taxon>
        <taxon>Alveolata</taxon>
        <taxon>Apicomplexa</taxon>
        <taxon>Conoidasida</taxon>
        <taxon>Coccidia</taxon>
        <taxon>Eucoccidiorida</taxon>
        <taxon>Eimeriorina</taxon>
        <taxon>Sarcocystidae</taxon>
        <taxon>Toxoplasma</taxon>
    </lineage>
</organism>
<dbReference type="GO" id="GO:0005637">
    <property type="term" value="C:nuclear inner membrane"/>
    <property type="evidence" value="ECO:0007669"/>
    <property type="project" value="TreeGrafter"/>
</dbReference>
<feature type="transmembrane region" description="Helical" evidence="9">
    <location>
        <begin position="55"/>
        <end position="73"/>
    </location>
</feature>
<evidence type="ECO:0000256" key="8">
    <source>
        <dbReference type="SAM" id="MobiDB-lite"/>
    </source>
</evidence>
<feature type="transmembrane region" description="Helical" evidence="9">
    <location>
        <begin position="684"/>
        <end position="703"/>
    </location>
</feature>
<keyword evidence="7 9" id="KW-0472">Membrane</keyword>
<keyword evidence="4" id="KW-0808">Transferase</keyword>
<feature type="transmembrane region" description="Helical" evidence="9">
    <location>
        <begin position="610"/>
        <end position="630"/>
    </location>
</feature>
<evidence type="ECO:0000256" key="1">
    <source>
        <dbReference type="ARBA" id="ARBA00004141"/>
    </source>
</evidence>
<keyword evidence="6 9" id="KW-1133">Transmembrane helix</keyword>
<feature type="transmembrane region" description="Helical" evidence="9">
    <location>
        <begin position="399"/>
        <end position="416"/>
    </location>
</feature>
<dbReference type="Proteomes" id="UP000028834">
    <property type="component" value="Unassembled WGS sequence"/>
</dbReference>
<dbReference type="InterPro" id="IPR018732">
    <property type="entry name" value="Dpy-19/Dpy-19-like"/>
</dbReference>
<evidence type="ECO:0000313" key="11">
    <source>
        <dbReference type="Proteomes" id="UP000028834"/>
    </source>
</evidence>
<dbReference type="Pfam" id="PF10034">
    <property type="entry name" value="Dpy19"/>
    <property type="match status" value="1"/>
</dbReference>
<dbReference type="PANTHER" id="PTHR31488:SF1">
    <property type="entry name" value="C-MANNOSYLTRANSFERASE DPY19L1"/>
    <property type="match status" value="1"/>
</dbReference>
<protein>
    <submittedName>
        <fullName evidence="10">Q-cell neuroblast polarization protein</fullName>
    </submittedName>
</protein>
<evidence type="ECO:0000256" key="2">
    <source>
        <dbReference type="ARBA" id="ARBA00008744"/>
    </source>
</evidence>
<feature type="transmembrane region" description="Helical" evidence="9">
    <location>
        <begin position="360"/>
        <end position="378"/>
    </location>
</feature>
<dbReference type="VEuPathDB" id="ToxoDB:TGRUB_280400"/>
<feature type="transmembrane region" description="Helical" evidence="9">
    <location>
        <begin position="331"/>
        <end position="348"/>
    </location>
</feature>
<keyword evidence="5 9" id="KW-0812">Transmembrane</keyword>
<feature type="compositionally biased region" description="Basic and acidic residues" evidence="8">
    <location>
        <begin position="521"/>
        <end position="535"/>
    </location>
</feature>
<evidence type="ECO:0000256" key="4">
    <source>
        <dbReference type="ARBA" id="ARBA00022679"/>
    </source>
</evidence>
<comment type="caution">
    <text evidence="10">The sequence shown here is derived from an EMBL/GenBank/DDBJ whole genome shotgun (WGS) entry which is preliminary data.</text>
</comment>
<evidence type="ECO:0000256" key="6">
    <source>
        <dbReference type="ARBA" id="ARBA00022989"/>
    </source>
</evidence>
<evidence type="ECO:0000256" key="7">
    <source>
        <dbReference type="ARBA" id="ARBA00023136"/>
    </source>
</evidence>
<dbReference type="PANTHER" id="PTHR31488">
    <property type="entry name" value="DPY-19-LIKE 1, LIKE (H. SAPIENS)"/>
    <property type="match status" value="1"/>
</dbReference>
<proteinExistence type="inferred from homology"/>
<name>A0A086LL16_TOXGO</name>
<dbReference type="GO" id="GO:0000030">
    <property type="term" value="F:mannosyltransferase activity"/>
    <property type="evidence" value="ECO:0007669"/>
    <property type="project" value="TreeGrafter"/>
</dbReference>
<feature type="transmembrane region" description="Helical" evidence="9">
    <location>
        <begin position="456"/>
        <end position="483"/>
    </location>
</feature>
<reference evidence="10 11" key="1">
    <citation type="submission" date="2014-05" db="EMBL/GenBank/DDBJ databases">
        <authorList>
            <person name="Sibley D."/>
            <person name="Venepally P."/>
            <person name="Karamycheva S."/>
            <person name="Hadjithomas M."/>
            <person name="Khan A."/>
            <person name="Brunk B."/>
            <person name="Roos D."/>
            <person name="Caler E."/>
            <person name="Lorenzi H."/>
        </authorList>
    </citation>
    <scope>NUCLEOTIDE SEQUENCE [LARGE SCALE GENOMIC DNA]</scope>
    <source>
        <strain evidence="10 11">RUB</strain>
    </source>
</reference>
<dbReference type="OrthoDB" id="537915at2759"/>
<evidence type="ECO:0000256" key="3">
    <source>
        <dbReference type="ARBA" id="ARBA00022676"/>
    </source>
</evidence>
<dbReference type="AlphaFoldDB" id="A0A086LL16"/>
<keyword evidence="3" id="KW-0328">Glycosyltransferase</keyword>
<gene>
    <name evidence="10" type="ORF">TGRUB_280400</name>
</gene>
<comment type="subcellular location">
    <subcellularLocation>
        <location evidence="1">Membrane</location>
        <topology evidence="1">Multi-pass membrane protein</topology>
    </subcellularLocation>
</comment>
<feature type="transmembrane region" description="Helical" evidence="9">
    <location>
        <begin position="176"/>
        <end position="209"/>
    </location>
</feature>
<feature type="region of interest" description="Disordered" evidence="8">
    <location>
        <begin position="521"/>
        <end position="583"/>
    </location>
</feature>
<sequence length="1157" mass="130630">MAKVRVDAREHLARAFASASPVSNAEFEQTADLEENGENDESGAAIGFPRKCNATAAWIVSTLIGLFFLFVLYRRHRLTFEWPYEKQQISAYSEGSFYYSFFNDVVAAPTWQAGVHAILRDERSEHPDVVNALRRFNVYQELLVGLLYRGVRHLLGDVWLAEYVARTPFNFYTACVFLLQALGVAVLAALAAVAGGSAFCALACFGFFFANYYHRLIIRVQAVPLRENWALPFLWINITAVALLLQTHARLQRATLRLWAADKDSASSLRAHRFLEALRQTEKKLLAVVFLSTLCLLVSWQFGVFVITTQVAALFAVLLVGFPCERVLRRILLVLSAAFVSTLLLHFFPRYLLLSFLPHTLLAVIAVLHVWPVSRLLMRQTAEQGEARGVALRLFPRNVLRGFLAVSICFLVRLSLRSFEKDDSHVFQLLLHKLGLATSSFDTSIYLMGGTEFDFFSLYFFNLIAPSRLFLFASVSLLLFLLLSTDQLLFLNRLCRLSPGLYAALSEESLSLKREPLLGQEEHRAKAEKARRKDAAPSTQRCAADTRVPSADDSKLRQRKPVGTNEREESPPPAVESSDSVGEKRRRAEARLRAQMEDQLVSAVFLMPDLFYLSVQAIFFVVLMLLIARLRVLALPLLCVLAAAVASPSLWRSVACTLAASLNLPILASISSRLTGGRRCRSRFVFLVHVLLFAGFSALPFYLKLPLEEMIVAEPSTENAANQSRLSLINWLKTNVPPDAAILGDMPSSSTLRAATQLRLVIHPQFEQAEMRKRVQFLYGASACPPEELYASMMQRVYETDYLLINNFRCAAAKQNKVTVFGVADLVEEKSFPCPRAVESFSRFCFKTQLSSASFDLLYRNGVYAVLKVKEPRGTRAEKKAATRSQSDRKEAEKQLKESLRVLDIQKKNEAYLSFDWKSKVSTLEALDPWIQRCITDDERCGRNMQEFAQELMDLYGLKVTSRLLQEKSVSLFPDHSDVLFGHGVFLDFDMGNSKDAATYYERGADKDPLSVAKTVQFLLFLDQAIGRSRAVEGVSRLLHLEDILEKKTNAELLDDATNLCKASLLLKQLVDTQVKQGASRDTPHAIQEQERVMQRIWDRSKELNIQNECVVEGWAYFENSRLTTARRIQHFFFGESRFLSRVIRAVSLFINTLLLS</sequence>
<evidence type="ECO:0000256" key="5">
    <source>
        <dbReference type="ARBA" id="ARBA00022692"/>
    </source>
</evidence>
<accession>A0A086LL16</accession>